<dbReference type="RefSeq" id="WP_065792442.1">
    <property type="nucleotide sequence ID" value="NZ_MAUJ01000009.1"/>
</dbReference>
<protein>
    <submittedName>
        <fullName evidence="6">FMN-binding protein MioC</fullName>
    </submittedName>
</protein>
<sequence length="148" mass="16114">MSNLEIIIGSQMGSAEYVAEQLAEDLETRSVTCNLHEQPDLSECKGDTWLIVTSTYGAGDYPENLLPFISQLQEQADMSHIKFAVVGIGDSSYDTYNYAAINGAKLLSDKGAQALLPILKIDVLDEALPEDTALAWLPELSEIVSAIY</sequence>
<dbReference type="Proteomes" id="UP000093366">
    <property type="component" value="Unassembled WGS sequence"/>
</dbReference>
<keyword evidence="4" id="KW-0813">Transport</keyword>
<evidence type="ECO:0000256" key="4">
    <source>
        <dbReference type="ARBA" id="ARBA00022982"/>
    </source>
</evidence>
<evidence type="ECO:0000313" key="7">
    <source>
        <dbReference type="Proteomes" id="UP000093366"/>
    </source>
</evidence>
<dbReference type="InterPro" id="IPR029039">
    <property type="entry name" value="Flavoprotein-like_sf"/>
</dbReference>
<evidence type="ECO:0000256" key="2">
    <source>
        <dbReference type="ARBA" id="ARBA00022630"/>
    </source>
</evidence>
<keyword evidence="3" id="KW-0288">FMN</keyword>
<dbReference type="Pfam" id="PF00258">
    <property type="entry name" value="Flavodoxin_1"/>
    <property type="match status" value="1"/>
</dbReference>
<name>A0A1C0TLH4_9GAMM</name>
<dbReference type="InterPro" id="IPR008254">
    <property type="entry name" value="Flavodoxin/NO_synth"/>
</dbReference>
<dbReference type="EMBL" id="MAUJ01000009">
    <property type="protein sequence ID" value="OCQ19245.1"/>
    <property type="molecule type" value="Genomic_DNA"/>
</dbReference>
<keyword evidence="4" id="KW-0249">Electron transport</keyword>
<evidence type="ECO:0000256" key="1">
    <source>
        <dbReference type="ARBA" id="ARBA00001917"/>
    </source>
</evidence>
<dbReference type="PRINTS" id="PR00369">
    <property type="entry name" value="FLAVODOXIN"/>
</dbReference>
<dbReference type="GO" id="GO:0016491">
    <property type="term" value="F:oxidoreductase activity"/>
    <property type="evidence" value="ECO:0007669"/>
    <property type="project" value="TreeGrafter"/>
</dbReference>
<evidence type="ECO:0000313" key="6">
    <source>
        <dbReference type="EMBL" id="OCQ19245.1"/>
    </source>
</evidence>
<dbReference type="SUPFAM" id="SSF52218">
    <property type="entry name" value="Flavoproteins"/>
    <property type="match status" value="1"/>
</dbReference>
<dbReference type="InterPro" id="IPR001094">
    <property type="entry name" value="Flavdoxin-like"/>
</dbReference>
<comment type="cofactor">
    <cofactor evidence="1">
        <name>FMN</name>
        <dbReference type="ChEBI" id="CHEBI:58210"/>
    </cofactor>
</comment>
<dbReference type="PANTHER" id="PTHR19384">
    <property type="entry name" value="NITRIC OXIDE SYNTHASE-RELATED"/>
    <property type="match status" value="1"/>
</dbReference>
<dbReference type="GO" id="GO:0050660">
    <property type="term" value="F:flavin adenine dinucleotide binding"/>
    <property type="evidence" value="ECO:0007669"/>
    <property type="project" value="TreeGrafter"/>
</dbReference>
<dbReference type="PROSITE" id="PS50902">
    <property type="entry name" value="FLAVODOXIN_LIKE"/>
    <property type="match status" value="1"/>
</dbReference>
<organism evidence="6 7">
    <name type="scientific">Pseudoalteromonas luteoviolacea</name>
    <dbReference type="NCBI Taxonomy" id="43657"/>
    <lineage>
        <taxon>Bacteria</taxon>
        <taxon>Pseudomonadati</taxon>
        <taxon>Pseudomonadota</taxon>
        <taxon>Gammaproteobacteria</taxon>
        <taxon>Alteromonadales</taxon>
        <taxon>Pseudoalteromonadaceae</taxon>
        <taxon>Pseudoalteromonas</taxon>
    </lineage>
</organism>
<evidence type="ECO:0000259" key="5">
    <source>
        <dbReference type="PROSITE" id="PS50902"/>
    </source>
</evidence>
<reference evidence="7" key="1">
    <citation type="submission" date="2016-07" db="EMBL/GenBank/DDBJ databases">
        <authorList>
            <person name="Florea S."/>
            <person name="Webb J.S."/>
            <person name="Jaromczyk J."/>
            <person name="Schardl C.L."/>
        </authorList>
    </citation>
    <scope>NUCLEOTIDE SEQUENCE [LARGE SCALE GENOMIC DNA]</scope>
    <source>
        <strain evidence="7">IPB1</strain>
    </source>
</reference>
<dbReference type="AlphaFoldDB" id="A0A1C0TLH4"/>
<gene>
    <name evidence="6" type="ORF">A7985_21160</name>
</gene>
<comment type="caution">
    <text evidence="6">The sequence shown here is derived from an EMBL/GenBank/DDBJ whole genome shotgun (WGS) entry which is preliminary data.</text>
</comment>
<dbReference type="PANTHER" id="PTHR19384:SF128">
    <property type="entry name" value="NADPH OXIDOREDUCTASE A"/>
    <property type="match status" value="1"/>
</dbReference>
<dbReference type="Gene3D" id="3.40.50.360">
    <property type="match status" value="1"/>
</dbReference>
<dbReference type="GO" id="GO:0005829">
    <property type="term" value="C:cytosol"/>
    <property type="evidence" value="ECO:0007669"/>
    <property type="project" value="TreeGrafter"/>
</dbReference>
<proteinExistence type="predicted"/>
<keyword evidence="2" id="KW-0285">Flavoprotein</keyword>
<evidence type="ECO:0000256" key="3">
    <source>
        <dbReference type="ARBA" id="ARBA00022643"/>
    </source>
</evidence>
<feature type="domain" description="Flavodoxin-like" evidence="5">
    <location>
        <begin position="4"/>
        <end position="141"/>
    </location>
</feature>
<accession>A0A1C0TLH4</accession>
<dbReference type="GO" id="GO:0010181">
    <property type="term" value="F:FMN binding"/>
    <property type="evidence" value="ECO:0007669"/>
    <property type="project" value="InterPro"/>
</dbReference>
<dbReference type="OrthoDB" id="359268at2"/>